<evidence type="ECO:0000256" key="7">
    <source>
        <dbReference type="PROSITE-ProRule" id="PRU00221"/>
    </source>
</evidence>
<dbReference type="GO" id="GO:0005680">
    <property type="term" value="C:anaphase-promoting complex"/>
    <property type="evidence" value="ECO:0007669"/>
    <property type="project" value="TreeGrafter"/>
</dbReference>
<evidence type="ECO:0000259" key="8">
    <source>
        <dbReference type="Pfam" id="PF24807"/>
    </source>
</evidence>
<dbReference type="OrthoDB" id="10263272at2759"/>
<dbReference type="GO" id="GO:1905786">
    <property type="term" value="P:positive regulation of anaphase-promoting complex-dependent catabolic process"/>
    <property type="evidence" value="ECO:0007669"/>
    <property type="project" value="TreeGrafter"/>
</dbReference>
<organism evidence="9 10">
    <name type="scientific">Vittaforma corneae (strain ATCC 50505)</name>
    <name type="common">Microsporidian parasite</name>
    <name type="synonym">Nosema corneum</name>
    <dbReference type="NCBI Taxonomy" id="993615"/>
    <lineage>
        <taxon>Eukaryota</taxon>
        <taxon>Fungi</taxon>
        <taxon>Fungi incertae sedis</taxon>
        <taxon>Microsporidia</taxon>
        <taxon>Nosematidae</taxon>
        <taxon>Vittaforma</taxon>
    </lineage>
</organism>
<dbReference type="InterPro" id="IPR020472">
    <property type="entry name" value="WD40_PAC1"/>
</dbReference>
<dbReference type="EMBL" id="JH370134">
    <property type="protein sequence ID" value="ELA42163.1"/>
    <property type="molecule type" value="Genomic_DNA"/>
</dbReference>
<gene>
    <name evidence="9" type="ORF">VICG_00806</name>
</gene>
<dbReference type="InParanoid" id="L2GMP6"/>
<evidence type="ECO:0000313" key="9">
    <source>
        <dbReference type="EMBL" id="ELA42163.1"/>
    </source>
</evidence>
<dbReference type="InterPro" id="IPR036322">
    <property type="entry name" value="WD40_repeat_dom_sf"/>
</dbReference>
<dbReference type="InterPro" id="IPR001680">
    <property type="entry name" value="WD40_rpt"/>
</dbReference>
<dbReference type="InterPro" id="IPR033010">
    <property type="entry name" value="Cdc20/Fizzy"/>
</dbReference>
<keyword evidence="6" id="KW-0131">Cell cycle</keyword>
<dbReference type="Gene3D" id="2.130.10.10">
    <property type="entry name" value="YVTN repeat-like/Quinoprotein amine dehydrogenase"/>
    <property type="match status" value="1"/>
</dbReference>
<feature type="domain" description="CDC20/Fizzy WD40" evidence="8">
    <location>
        <begin position="48"/>
        <end position="330"/>
    </location>
</feature>
<dbReference type="GO" id="GO:0051301">
    <property type="term" value="P:cell division"/>
    <property type="evidence" value="ECO:0007669"/>
    <property type="project" value="UniProtKB-KW"/>
</dbReference>
<dbReference type="PROSITE" id="PS00678">
    <property type="entry name" value="WD_REPEATS_1"/>
    <property type="match status" value="1"/>
</dbReference>
<reference evidence="10" key="1">
    <citation type="submission" date="2011-05" db="EMBL/GenBank/DDBJ databases">
        <title>The genome sequence of Vittaforma corneae strain ATCC 50505.</title>
        <authorList>
            <consortium name="The Broad Institute Genome Sequencing Platform"/>
            <person name="Cuomo C."/>
            <person name="Didier E."/>
            <person name="Bowers L."/>
            <person name="Young S.K."/>
            <person name="Zeng Q."/>
            <person name="Gargeya S."/>
            <person name="Fitzgerald M."/>
            <person name="Haas B."/>
            <person name="Abouelleil A."/>
            <person name="Alvarado L."/>
            <person name="Arachchi H.M."/>
            <person name="Berlin A."/>
            <person name="Chapman S.B."/>
            <person name="Gearin G."/>
            <person name="Goldberg J."/>
            <person name="Griggs A."/>
            <person name="Gujja S."/>
            <person name="Hansen M."/>
            <person name="Heiman D."/>
            <person name="Howarth C."/>
            <person name="Larimer J."/>
            <person name="Lui A."/>
            <person name="MacDonald P.J.P."/>
            <person name="McCowen C."/>
            <person name="Montmayeur A."/>
            <person name="Murphy C."/>
            <person name="Neiman D."/>
            <person name="Pearson M."/>
            <person name="Priest M."/>
            <person name="Roberts A."/>
            <person name="Saif S."/>
            <person name="Shea T."/>
            <person name="Sisk P."/>
            <person name="Stolte C."/>
            <person name="Sykes S."/>
            <person name="Wortman J."/>
            <person name="Nusbaum C."/>
            <person name="Birren B."/>
        </authorList>
    </citation>
    <scope>NUCLEOTIDE SEQUENCE [LARGE SCALE GENOMIC DNA]</scope>
    <source>
        <strain evidence="10">ATCC 50505</strain>
    </source>
</reference>
<dbReference type="PANTHER" id="PTHR19918:SF8">
    <property type="entry name" value="FI02843P"/>
    <property type="match status" value="1"/>
</dbReference>
<feature type="repeat" description="WD" evidence="7">
    <location>
        <begin position="299"/>
        <end position="332"/>
    </location>
</feature>
<dbReference type="SUPFAM" id="SSF50978">
    <property type="entry name" value="WD40 repeat-like"/>
    <property type="match status" value="1"/>
</dbReference>
<keyword evidence="5" id="KW-0498">Mitosis</keyword>
<evidence type="ECO:0000313" key="10">
    <source>
        <dbReference type="Proteomes" id="UP000011082"/>
    </source>
</evidence>
<feature type="repeat" description="WD" evidence="7">
    <location>
        <begin position="211"/>
        <end position="255"/>
    </location>
</feature>
<dbReference type="InterPro" id="IPR056150">
    <property type="entry name" value="WD40_CDC20-Fz"/>
</dbReference>
<dbReference type="GO" id="GO:0010997">
    <property type="term" value="F:anaphase-promoting complex binding"/>
    <property type="evidence" value="ECO:0007669"/>
    <property type="project" value="InterPro"/>
</dbReference>
<sequence length="348" mass="39029">MAFDHLDIGGIEKNDGFRNSFIFALPTIKERSKRIEERIVDTCPFKILDAPGLIDDYYLNLLDWTGNRIAIALGDTVYCYDVNSKEVMEVYSSPSSYISSLKGFNNVLAIGDSKGQIHLYDFEKGQIVDRRIPHSTRVCSIAFSDKIMSSGEKTGKISNLDLRSSIPSYLSGHTQEVCGLKWSPNNEYLASGSNDNTVRIWKSGSPISRVLKGHESAVKALDWCPWRVNVLATGGGTKDKSIKFWDVDAGKTIRSVEMNSQVCSLIYCSKYKEIITGHGFQENDLKLWRASDMKLISQFGMHESRVLHMALSNDQCTLVSLGADESLKFWKIAEPPAKEYKRDSIGLR</sequence>
<accession>L2GMP6</accession>
<evidence type="ECO:0000256" key="3">
    <source>
        <dbReference type="ARBA" id="ARBA00022618"/>
    </source>
</evidence>
<dbReference type="PROSITE" id="PS50294">
    <property type="entry name" value="WD_REPEATS_REGION"/>
    <property type="match status" value="1"/>
</dbReference>
<dbReference type="AlphaFoldDB" id="L2GMP6"/>
<dbReference type="GO" id="GO:1990757">
    <property type="term" value="F:ubiquitin ligase activator activity"/>
    <property type="evidence" value="ECO:0007669"/>
    <property type="project" value="TreeGrafter"/>
</dbReference>
<dbReference type="RefSeq" id="XP_007604255.1">
    <property type="nucleotide sequence ID" value="XM_007604193.1"/>
</dbReference>
<dbReference type="PRINTS" id="PR00320">
    <property type="entry name" value="GPROTEINBRPT"/>
</dbReference>
<dbReference type="OMA" id="NTETCVI"/>
<name>L2GMP6_VITCO</name>
<keyword evidence="10" id="KW-1185">Reference proteome</keyword>
<dbReference type="SMART" id="SM00320">
    <property type="entry name" value="WD40"/>
    <property type="match status" value="4"/>
</dbReference>
<protein>
    <recommendedName>
        <fullName evidence="8">CDC20/Fizzy WD40 domain-containing protein</fullName>
    </recommendedName>
</protein>
<evidence type="ECO:0000256" key="4">
    <source>
        <dbReference type="ARBA" id="ARBA00022737"/>
    </source>
</evidence>
<proteinExistence type="inferred from homology"/>
<feature type="repeat" description="WD" evidence="7">
    <location>
        <begin position="170"/>
        <end position="202"/>
    </location>
</feature>
<dbReference type="VEuPathDB" id="MicrosporidiaDB:VICG_00806"/>
<dbReference type="Pfam" id="PF24807">
    <property type="entry name" value="WD40_CDC20-Fz"/>
    <property type="match status" value="1"/>
</dbReference>
<dbReference type="GO" id="GO:0031145">
    <property type="term" value="P:anaphase-promoting complex-dependent catabolic process"/>
    <property type="evidence" value="ECO:0007669"/>
    <property type="project" value="TreeGrafter"/>
</dbReference>
<dbReference type="InterPro" id="IPR019775">
    <property type="entry name" value="WD40_repeat_CS"/>
</dbReference>
<dbReference type="STRING" id="993615.L2GMP6"/>
<dbReference type="PANTHER" id="PTHR19918">
    <property type="entry name" value="CELL DIVISION CYCLE 20 CDC20 FIZZY -RELATED"/>
    <property type="match status" value="1"/>
</dbReference>
<evidence type="ECO:0000256" key="6">
    <source>
        <dbReference type="ARBA" id="ARBA00023306"/>
    </source>
</evidence>
<keyword evidence="2 7" id="KW-0853">WD repeat</keyword>
<evidence type="ECO:0000256" key="1">
    <source>
        <dbReference type="ARBA" id="ARBA00006445"/>
    </source>
</evidence>
<dbReference type="InterPro" id="IPR015943">
    <property type="entry name" value="WD40/YVTN_repeat-like_dom_sf"/>
</dbReference>
<dbReference type="GeneID" id="19881520"/>
<keyword evidence="3" id="KW-0132">Cell division</keyword>
<evidence type="ECO:0000256" key="2">
    <source>
        <dbReference type="ARBA" id="ARBA00022574"/>
    </source>
</evidence>
<dbReference type="HOGENOM" id="CLU_014831_1_0_1"/>
<dbReference type="Proteomes" id="UP000011082">
    <property type="component" value="Unassembled WGS sequence"/>
</dbReference>
<dbReference type="FunCoup" id="L2GMP6">
    <property type="interactions" value="192"/>
</dbReference>
<comment type="similarity">
    <text evidence="1">Belongs to the WD repeat CDC20/Fizzy family.</text>
</comment>
<evidence type="ECO:0000256" key="5">
    <source>
        <dbReference type="ARBA" id="ARBA00022776"/>
    </source>
</evidence>
<dbReference type="PROSITE" id="PS50082">
    <property type="entry name" value="WD_REPEATS_2"/>
    <property type="match status" value="3"/>
</dbReference>
<keyword evidence="4" id="KW-0677">Repeat</keyword>